<dbReference type="InterPro" id="IPR008271">
    <property type="entry name" value="Ser/Thr_kinase_AS"/>
</dbReference>
<proteinExistence type="predicted"/>
<keyword evidence="2" id="KW-0547">Nucleotide-binding</keyword>
<dbReference type="STRING" id="1437059.A6A05_09750"/>
<evidence type="ECO:0000256" key="4">
    <source>
        <dbReference type="ARBA" id="ARBA00022840"/>
    </source>
</evidence>
<evidence type="ECO:0000256" key="2">
    <source>
        <dbReference type="ARBA" id="ARBA00022741"/>
    </source>
</evidence>
<feature type="domain" description="Protein kinase" evidence="6">
    <location>
        <begin position="16"/>
        <end position="282"/>
    </location>
</feature>
<dbReference type="PROSITE" id="PS00108">
    <property type="entry name" value="PROTEIN_KINASE_ST"/>
    <property type="match status" value="1"/>
</dbReference>
<evidence type="ECO:0000259" key="6">
    <source>
        <dbReference type="PROSITE" id="PS50011"/>
    </source>
</evidence>
<evidence type="ECO:0000313" key="7">
    <source>
        <dbReference type="EMBL" id="OAN53221.1"/>
    </source>
</evidence>
<dbReference type="RefSeq" id="WP_068498851.1">
    <property type="nucleotide sequence ID" value="NZ_LWQU01000125.1"/>
</dbReference>
<evidence type="ECO:0000256" key="3">
    <source>
        <dbReference type="ARBA" id="ARBA00022777"/>
    </source>
</evidence>
<evidence type="ECO:0000256" key="1">
    <source>
        <dbReference type="ARBA" id="ARBA00022679"/>
    </source>
</evidence>
<dbReference type="SUPFAM" id="SSF56112">
    <property type="entry name" value="Protein kinase-like (PK-like)"/>
    <property type="match status" value="1"/>
</dbReference>
<dbReference type="PANTHER" id="PTHR43289">
    <property type="entry name" value="MITOGEN-ACTIVATED PROTEIN KINASE KINASE KINASE 20-RELATED"/>
    <property type="match status" value="1"/>
</dbReference>
<dbReference type="InterPro" id="IPR000719">
    <property type="entry name" value="Prot_kinase_dom"/>
</dbReference>
<dbReference type="Pfam" id="PF00069">
    <property type="entry name" value="Pkinase"/>
    <property type="match status" value="1"/>
</dbReference>
<dbReference type="Gene3D" id="3.30.200.20">
    <property type="entry name" value="Phosphorylase Kinase, domain 1"/>
    <property type="match status" value="1"/>
</dbReference>
<comment type="caution">
    <text evidence="7">The sequence shown here is derived from an EMBL/GenBank/DDBJ whole genome shotgun (WGS) entry which is preliminary data.</text>
</comment>
<dbReference type="InterPro" id="IPR011009">
    <property type="entry name" value="Kinase-like_dom_sf"/>
</dbReference>
<reference evidence="7 8" key="1">
    <citation type="submission" date="2016-04" db="EMBL/GenBank/DDBJ databases">
        <title>Draft genome sequence of freshwater magnetotactic bacteria Magnetospirillum marisnigri SP-1 and Magnetospirillum moscoviense BB-1.</title>
        <authorList>
            <person name="Koziaeva V."/>
            <person name="Dziuba M.V."/>
            <person name="Ivanov T.M."/>
            <person name="Kuznetsov B."/>
            <person name="Grouzdev D.S."/>
        </authorList>
    </citation>
    <scope>NUCLEOTIDE SEQUENCE [LARGE SCALE GENOMIC DNA]</scope>
    <source>
        <strain evidence="7 8">BB-1</strain>
    </source>
</reference>
<dbReference type="CDD" id="cd14014">
    <property type="entry name" value="STKc_PknB_like"/>
    <property type="match status" value="1"/>
</dbReference>
<keyword evidence="3" id="KW-0418">Kinase</keyword>
<keyword evidence="4" id="KW-0067">ATP-binding</keyword>
<organism evidence="7 8">
    <name type="scientific">Magnetospirillum moscoviense</name>
    <dbReference type="NCBI Taxonomy" id="1437059"/>
    <lineage>
        <taxon>Bacteria</taxon>
        <taxon>Pseudomonadati</taxon>
        <taxon>Pseudomonadota</taxon>
        <taxon>Alphaproteobacteria</taxon>
        <taxon>Rhodospirillales</taxon>
        <taxon>Rhodospirillaceae</taxon>
        <taxon>Magnetospirillum</taxon>
    </lineage>
</organism>
<dbReference type="SMART" id="SM00220">
    <property type="entry name" value="S_TKc"/>
    <property type="match status" value="1"/>
</dbReference>
<dbReference type="PROSITE" id="PS50011">
    <property type="entry name" value="PROTEIN_KINASE_DOM"/>
    <property type="match status" value="1"/>
</dbReference>
<name>A0A178MUA5_9PROT</name>
<keyword evidence="1" id="KW-0808">Transferase</keyword>
<dbReference type="Gene3D" id="1.10.510.10">
    <property type="entry name" value="Transferase(Phosphotransferase) domain 1"/>
    <property type="match status" value="1"/>
</dbReference>
<dbReference type="GO" id="GO:0004674">
    <property type="term" value="F:protein serine/threonine kinase activity"/>
    <property type="evidence" value="ECO:0007669"/>
    <property type="project" value="TreeGrafter"/>
</dbReference>
<evidence type="ECO:0000313" key="8">
    <source>
        <dbReference type="Proteomes" id="UP000078543"/>
    </source>
</evidence>
<dbReference type="Proteomes" id="UP000078543">
    <property type="component" value="Unassembled WGS sequence"/>
</dbReference>
<dbReference type="GO" id="GO:0005524">
    <property type="term" value="F:ATP binding"/>
    <property type="evidence" value="ECO:0007669"/>
    <property type="project" value="UniProtKB-KW"/>
</dbReference>
<evidence type="ECO:0000256" key="5">
    <source>
        <dbReference type="SAM" id="MobiDB-lite"/>
    </source>
</evidence>
<keyword evidence="8" id="KW-1185">Reference proteome</keyword>
<dbReference type="EMBL" id="LWQU01000125">
    <property type="protein sequence ID" value="OAN53221.1"/>
    <property type="molecule type" value="Genomic_DNA"/>
</dbReference>
<sequence length="282" mass="31222">MNEPVFPEVPPTLGVYAVEELVVTSAFSRVFRGRDRLLGRPVAIKVFTLSEAKEERLPYDRDEWRRRFVAEARLLAQIDHPNVIRVDALGYLADGTPYMVMPWYVANLRREIGRDANDPDRAAALPEPERPRSLTPDRTRSVIRQLCLGLAALHARNLVHRDVKPTNLLLTARENGDVRLCDLGFARRPGGGAASRAGVWIGTPNYCAPEQREDASRVTDRADIYAVGVLAYRLLTGALPVGAFAPVGHAGFDQIIRGAMAPRPADRPTAVELAAQLHRLQP</sequence>
<accession>A0A178MUA5</accession>
<dbReference type="AlphaFoldDB" id="A0A178MUA5"/>
<feature type="region of interest" description="Disordered" evidence="5">
    <location>
        <begin position="117"/>
        <end position="137"/>
    </location>
</feature>
<protein>
    <recommendedName>
        <fullName evidence="6">Protein kinase domain-containing protein</fullName>
    </recommendedName>
</protein>
<gene>
    <name evidence="7" type="ORF">A6A05_09750</name>
</gene>
<dbReference type="OrthoDB" id="9801841at2"/>
<dbReference type="PANTHER" id="PTHR43289:SF6">
    <property type="entry name" value="SERINE_THREONINE-PROTEIN KINASE NEKL-3"/>
    <property type="match status" value="1"/>
</dbReference>